<evidence type="ECO:0000256" key="6">
    <source>
        <dbReference type="ARBA" id="ARBA00023242"/>
    </source>
</evidence>
<comment type="subcellular location">
    <subcellularLocation>
        <location evidence="1">Nucleus</location>
    </subcellularLocation>
</comment>
<accession>A0A9L0ITV0</accession>
<dbReference type="Proteomes" id="UP000694387">
    <property type="component" value="Chromosome 1"/>
</dbReference>
<feature type="region of interest" description="Disordered" evidence="8">
    <location>
        <begin position="192"/>
        <end position="223"/>
    </location>
</feature>
<sequence>MLEVEKIRKTPKRHSPSGPVGQEPPVCADTLTTRLRGPIATVASPCPELKTRATNTFHGLAWGARVGLPEAEVKLEFVDIEEKTGSGHRKKVRPSGSQKGSEKDLFLQRKRPSPLPRGSLVPSSDQVFLEEQEEGALDLCVCSEKKSSCFLGRLDLQPAASRATCQPSRGPNKPKGDSRLCGLKSVLQQKPLVQPEKKVSKKKAHGQREEREPAGRKWRDPVLSSVQAPSTPALVQAASLHRSEVGQTSANEEARQADILIALLAREVRRLKKWKKRRLLPGVGEKAPLLSLQKPLCLKKLVRTIKAETKGWASPRYSQSPLDSTGQKPTLDVRRFFTVDCKNICRVTCTLCHTSIRQGRNKGQSQTSGLVRHLVHRHFEEQSGREMGAAIRLAEGLALQLSTDCQLNELFHREEFVLATLLDPRFKGKIEAILPVGADIDHWKQVLVYKVKEIMVSECSLPPSPSLQSPKAMPVDATLTGRIAQSPGAEGKGQKEPVQRGGSSGSLLLGQRDKSLLEQLESVGLLSSKRNGASLVTENHLASVIVKKYLRENETVCTQEDPLVYWEKRREVWPALARLATIYLSCPATGTFSESIFASLNSPAILEHSSPLPVETVEHLLFLKSNLENFPNYTPPPLIFPSGDLAKEEQASASDVMV</sequence>
<dbReference type="InterPro" id="IPR012337">
    <property type="entry name" value="RNaseH-like_sf"/>
</dbReference>
<keyword evidence="5" id="KW-0238">DNA-binding</keyword>
<reference evidence="10 11" key="1">
    <citation type="journal article" date="2020" name="Nat. Commun.">
        <title>Donkey genomes provide new insights into domestication and selection for coat color.</title>
        <authorList>
            <person name="Wang"/>
            <person name="C."/>
            <person name="Li"/>
            <person name="H."/>
            <person name="Guo"/>
            <person name="Y."/>
            <person name="Huang"/>
            <person name="J."/>
            <person name="Sun"/>
            <person name="Y."/>
            <person name="Min"/>
            <person name="J."/>
            <person name="Wang"/>
            <person name="J."/>
            <person name="Fang"/>
            <person name="X."/>
            <person name="Zhao"/>
            <person name="Z."/>
            <person name="Wang"/>
            <person name="S."/>
            <person name="Zhang"/>
            <person name="Y."/>
            <person name="Liu"/>
            <person name="Q."/>
            <person name="Jiang"/>
            <person name="Q."/>
            <person name="Wang"/>
            <person name="X."/>
            <person name="Guo"/>
            <person name="Y."/>
            <person name="Yang"/>
            <person name="C."/>
            <person name="Wang"/>
            <person name="Y."/>
            <person name="Tian"/>
            <person name="F."/>
            <person name="Zhuang"/>
            <person name="G."/>
            <person name="Fan"/>
            <person name="Y."/>
            <person name="Gao"/>
            <person name="Q."/>
            <person name="Li"/>
            <person name="Y."/>
            <person name="Ju"/>
            <person name="Z."/>
            <person name="Li"/>
            <person name="J."/>
            <person name="Li"/>
            <person name="R."/>
            <person name="Hou"/>
            <person name="M."/>
            <person name="Yang"/>
            <person name="G."/>
            <person name="Liu"/>
            <person name="G."/>
            <person name="Liu"/>
            <person name="W."/>
            <person name="Guo"/>
            <person name="J."/>
            <person name="Pan"/>
            <person name="S."/>
            <person name="Fan"/>
            <person name="G."/>
            <person name="Zhang"/>
            <person name="W."/>
            <person name="Zhang"/>
            <person name="R."/>
            <person name="Yu"/>
            <person name="J."/>
            <person name="Zhang"/>
            <person name="X."/>
            <person name="Yin"/>
            <person name="Q."/>
            <person name="Ji"/>
            <person name="C."/>
            <person name="Jin"/>
            <person name="Y."/>
            <person name="Yue"/>
            <person name="G."/>
            <person name="Liu"/>
            <person name="M."/>
            <person name="Xu"/>
            <person name="J."/>
            <person name="Liu"/>
            <person name="S."/>
            <person name="Jordana"/>
            <person name="J."/>
            <person name="Noce"/>
            <person name="A."/>
            <person name="Amills"/>
            <person name="M."/>
            <person name="Wu"/>
            <person name="D.D."/>
            <person name="Li"/>
            <person name="S."/>
            <person name="Zhou"/>
            <person name="X. and Zhong"/>
            <person name="J."/>
        </authorList>
    </citation>
    <scope>NUCLEOTIDE SEQUENCE [LARGE SCALE GENOMIC DNA]</scope>
</reference>
<proteinExistence type="predicted"/>
<keyword evidence="2" id="KW-0479">Metal-binding</keyword>
<evidence type="ECO:0000256" key="2">
    <source>
        <dbReference type="ARBA" id="ARBA00022723"/>
    </source>
</evidence>
<name>A0A9L0ITV0_EQUAS</name>
<evidence type="ECO:0000256" key="7">
    <source>
        <dbReference type="PROSITE-ProRule" id="PRU00027"/>
    </source>
</evidence>
<dbReference type="GO" id="GO:0005634">
    <property type="term" value="C:nucleus"/>
    <property type="evidence" value="ECO:0007669"/>
    <property type="project" value="UniProtKB-SubCell"/>
</dbReference>
<keyword evidence="6" id="KW-0539">Nucleus</keyword>
<dbReference type="GO" id="GO:0006357">
    <property type="term" value="P:regulation of transcription by RNA polymerase II"/>
    <property type="evidence" value="ECO:0007669"/>
    <property type="project" value="TreeGrafter"/>
</dbReference>
<dbReference type="InterPro" id="IPR003656">
    <property type="entry name" value="Znf_BED"/>
</dbReference>
<evidence type="ECO:0000256" key="3">
    <source>
        <dbReference type="ARBA" id="ARBA00022771"/>
    </source>
</evidence>
<feature type="region of interest" description="Disordered" evidence="8">
    <location>
        <begin position="484"/>
        <end position="507"/>
    </location>
</feature>
<reference evidence="10" key="3">
    <citation type="submission" date="2025-09" db="UniProtKB">
        <authorList>
            <consortium name="Ensembl"/>
        </authorList>
    </citation>
    <scope>IDENTIFICATION</scope>
</reference>
<evidence type="ECO:0000259" key="9">
    <source>
        <dbReference type="PROSITE" id="PS50808"/>
    </source>
</evidence>
<dbReference type="GO" id="GO:0003677">
    <property type="term" value="F:DNA binding"/>
    <property type="evidence" value="ECO:0007669"/>
    <property type="project" value="UniProtKB-KW"/>
</dbReference>
<dbReference type="PANTHER" id="PTHR47241:SF3">
    <property type="entry name" value="HAT C-TERMINAL DIMERISATION DOMAIN-CONTAINING PROTEIN"/>
    <property type="match status" value="1"/>
</dbReference>
<dbReference type="GO" id="GO:0008270">
    <property type="term" value="F:zinc ion binding"/>
    <property type="evidence" value="ECO:0007669"/>
    <property type="project" value="UniProtKB-KW"/>
</dbReference>
<feature type="compositionally biased region" description="Basic and acidic residues" evidence="8">
    <location>
        <begin position="206"/>
        <end position="220"/>
    </location>
</feature>
<dbReference type="SUPFAM" id="SSF53098">
    <property type="entry name" value="Ribonuclease H-like"/>
    <property type="match status" value="1"/>
</dbReference>
<evidence type="ECO:0000256" key="4">
    <source>
        <dbReference type="ARBA" id="ARBA00022833"/>
    </source>
</evidence>
<feature type="region of interest" description="Disordered" evidence="8">
    <location>
        <begin position="160"/>
        <end position="180"/>
    </location>
</feature>
<dbReference type="GO" id="GO:0046983">
    <property type="term" value="F:protein dimerization activity"/>
    <property type="evidence" value="ECO:0007669"/>
    <property type="project" value="InterPro"/>
</dbReference>
<dbReference type="Pfam" id="PF05699">
    <property type="entry name" value="Dimer_Tnp_hAT"/>
    <property type="match status" value="1"/>
</dbReference>
<protein>
    <recommendedName>
        <fullName evidence="9">BED-type domain-containing protein</fullName>
    </recommendedName>
</protein>
<dbReference type="GeneTree" id="ENSGT00510000050353"/>
<evidence type="ECO:0000256" key="8">
    <source>
        <dbReference type="SAM" id="MobiDB-lite"/>
    </source>
</evidence>
<keyword evidence="11" id="KW-1185">Reference proteome</keyword>
<reference evidence="10" key="2">
    <citation type="submission" date="2025-08" db="UniProtKB">
        <authorList>
            <consortium name="Ensembl"/>
        </authorList>
    </citation>
    <scope>IDENTIFICATION</scope>
</reference>
<dbReference type="Ensembl" id="ENSEAST00005082083.1">
    <property type="protein sequence ID" value="ENSEASP00005040514.1"/>
    <property type="gene ID" value="ENSEASG00005020640.2"/>
</dbReference>
<dbReference type="AlphaFoldDB" id="A0A9L0ITV0"/>
<dbReference type="PANTHER" id="PTHR47241">
    <property type="entry name" value="FINGER PROTEIN, PUTATIVE-RELATED"/>
    <property type="match status" value="1"/>
</dbReference>
<keyword evidence="3 7" id="KW-0863">Zinc-finger</keyword>
<dbReference type="InterPro" id="IPR008906">
    <property type="entry name" value="HATC_C_dom"/>
</dbReference>
<evidence type="ECO:0000313" key="11">
    <source>
        <dbReference type="Proteomes" id="UP000694387"/>
    </source>
</evidence>
<evidence type="ECO:0000256" key="1">
    <source>
        <dbReference type="ARBA" id="ARBA00004123"/>
    </source>
</evidence>
<evidence type="ECO:0000313" key="10">
    <source>
        <dbReference type="Ensembl" id="ENSEASP00005040514.1"/>
    </source>
</evidence>
<feature type="domain" description="BED-type" evidence="9">
    <location>
        <begin position="306"/>
        <end position="385"/>
    </location>
</feature>
<feature type="region of interest" description="Disordered" evidence="8">
    <location>
        <begin position="84"/>
        <end position="122"/>
    </location>
</feature>
<dbReference type="InterPro" id="IPR052865">
    <property type="entry name" value="Zinc_finger_BED"/>
</dbReference>
<dbReference type="PROSITE" id="PS50808">
    <property type="entry name" value="ZF_BED"/>
    <property type="match status" value="1"/>
</dbReference>
<feature type="region of interest" description="Disordered" evidence="8">
    <location>
        <begin position="1"/>
        <end position="25"/>
    </location>
</feature>
<organism evidence="10 11">
    <name type="scientific">Equus asinus</name>
    <name type="common">Donkey</name>
    <name type="synonym">Equus africanus asinus</name>
    <dbReference type="NCBI Taxonomy" id="9793"/>
    <lineage>
        <taxon>Eukaryota</taxon>
        <taxon>Metazoa</taxon>
        <taxon>Chordata</taxon>
        <taxon>Craniata</taxon>
        <taxon>Vertebrata</taxon>
        <taxon>Euteleostomi</taxon>
        <taxon>Mammalia</taxon>
        <taxon>Eutheria</taxon>
        <taxon>Laurasiatheria</taxon>
        <taxon>Perissodactyla</taxon>
        <taxon>Equidae</taxon>
        <taxon>Equus</taxon>
    </lineage>
</organism>
<keyword evidence="4" id="KW-0862">Zinc</keyword>
<evidence type="ECO:0000256" key="5">
    <source>
        <dbReference type="ARBA" id="ARBA00023125"/>
    </source>
</evidence>